<protein>
    <submittedName>
        <fullName evidence="3 4">Transcriptional regulator</fullName>
    </submittedName>
</protein>
<evidence type="ECO:0000259" key="2">
    <source>
        <dbReference type="PROSITE" id="PS50937"/>
    </source>
</evidence>
<dbReference type="Proteomes" id="UP000216897">
    <property type="component" value="Unassembled WGS sequence"/>
</dbReference>
<dbReference type="PROSITE" id="PS50937">
    <property type="entry name" value="HTH_MERR_2"/>
    <property type="match status" value="1"/>
</dbReference>
<name>A0AAX2HBX0_9PSED</name>
<dbReference type="GO" id="GO:0003677">
    <property type="term" value="F:DNA binding"/>
    <property type="evidence" value="ECO:0007669"/>
    <property type="project" value="UniProtKB-KW"/>
</dbReference>
<dbReference type="Proteomes" id="UP000219564">
    <property type="component" value="Unassembled WGS sequence"/>
</dbReference>
<dbReference type="InterPro" id="IPR009061">
    <property type="entry name" value="DNA-bd_dom_put_sf"/>
</dbReference>
<dbReference type="KEGG" id="plq:AA042_21335"/>
<dbReference type="RefSeq" id="WP_047274527.1">
    <property type="nucleotide sequence ID" value="NZ_CP062158.2"/>
</dbReference>
<dbReference type="Gene3D" id="1.10.1660.10">
    <property type="match status" value="1"/>
</dbReference>
<comment type="caution">
    <text evidence="4">The sequence shown here is derived from an EMBL/GenBank/DDBJ whole genome shotgun (WGS) entry which is preliminary data.</text>
</comment>
<proteinExistence type="predicted"/>
<reference evidence="4 6" key="2">
    <citation type="submission" date="2017-08" db="EMBL/GenBank/DDBJ databases">
        <authorList>
            <person name="Chaillou S."/>
        </authorList>
    </citation>
    <scope>NUCLEOTIDE SEQUENCE [LARGE SCALE GENOMIC DNA]</scope>
    <source>
        <strain evidence="4 6">MFPA15A1205</strain>
    </source>
</reference>
<dbReference type="GeneID" id="61880542"/>
<dbReference type="Pfam" id="PF13411">
    <property type="entry name" value="MerR_1"/>
    <property type="match status" value="1"/>
</dbReference>
<dbReference type="GO" id="GO:0003700">
    <property type="term" value="F:DNA-binding transcription factor activity"/>
    <property type="evidence" value="ECO:0007669"/>
    <property type="project" value="InterPro"/>
</dbReference>
<organism evidence="4 6">
    <name type="scientific">Pseudomonas lundensis</name>
    <dbReference type="NCBI Taxonomy" id="86185"/>
    <lineage>
        <taxon>Bacteria</taxon>
        <taxon>Pseudomonadati</taxon>
        <taxon>Pseudomonadota</taxon>
        <taxon>Gammaproteobacteria</taxon>
        <taxon>Pseudomonadales</taxon>
        <taxon>Pseudomonadaceae</taxon>
        <taxon>Pseudomonas</taxon>
    </lineage>
</organism>
<dbReference type="CDD" id="cd04781">
    <property type="entry name" value="HTH_MerR-like_sg6"/>
    <property type="match status" value="1"/>
</dbReference>
<dbReference type="EMBL" id="OBKZ01000041">
    <property type="protein sequence ID" value="SOB53832.1"/>
    <property type="molecule type" value="Genomic_DNA"/>
</dbReference>
<feature type="domain" description="HTH merR-type" evidence="2">
    <location>
        <begin position="3"/>
        <end position="71"/>
    </location>
</feature>
<gene>
    <name evidence="3" type="ORF">CJF38_22200</name>
    <name evidence="4" type="ORF">PLUA15_460022</name>
</gene>
<dbReference type="SUPFAM" id="SSF46955">
    <property type="entry name" value="Putative DNA-binding domain"/>
    <property type="match status" value="1"/>
</dbReference>
<evidence type="ECO:0000313" key="5">
    <source>
        <dbReference type="Proteomes" id="UP000216897"/>
    </source>
</evidence>
<evidence type="ECO:0000313" key="3">
    <source>
        <dbReference type="EMBL" id="OZY51954.1"/>
    </source>
</evidence>
<keyword evidence="5" id="KW-1185">Reference proteome</keyword>
<evidence type="ECO:0000256" key="1">
    <source>
        <dbReference type="ARBA" id="ARBA00023125"/>
    </source>
</evidence>
<dbReference type="InterPro" id="IPR000551">
    <property type="entry name" value="MerR-type_HTH_dom"/>
</dbReference>
<evidence type="ECO:0000313" key="4">
    <source>
        <dbReference type="EMBL" id="SOB53832.1"/>
    </source>
</evidence>
<keyword evidence="1" id="KW-0238">DNA-binding</keyword>
<reference evidence="3 5" key="1">
    <citation type="submission" date="2017-08" db="EMBL/GenBank/DDBJ databases">
        <title>Genomic and metabolic characterisation of spoilage-associated Pseudomonas species.</title>
        <authorList>
            <person name="Stanborough T."/>
            <person name="Fegan N."/>
            <person name="Powell S.M."/>
            <person name="Singh T."/>
            <person name="Tamplin M.L."/>
            <person name="Chandry P.S."/>
        </authorList>
    </citation>
    <scope>NUCLEOTIDE SEQUENCE [LARGE SCALE GENOMIC DNA]</scope>
    <source>
        <strain evidence="3 5">L1814</strain>
    </source>
</reference>
<dbReference type="EMBL" id="NQKG01000036">
    <property type="protein sequence ID" value="OZY51954.1"/>
    <property type="molecule type" value="Genomic_DNA"/>
</dbReference>
<dbReference type="PANTHER" id="PTHR30204:SF97">
    <property type="entry name" value="MERR FAMILY REGULATORY PROTEIN"/>
    <property type="match status" value="1"/>
</dbReference>
<accession>A0AAX2HBX0</accession>
<sequence length="139" mass="15594">MKEFGIREVARRSGVPASTLRYYEEKGLIRSAGRRGLSRVFKADVLDQLALITFAQSLTFSLEEIAPMLTANGHVTLDRQLLTRKADELDRLMAKLAAVRDELRSAAACPARSHGQCPSFQQRLKDVSREDVWQAPFGF</sequence>
<dbReference type="AlphaFoldDB" id="A0AAX2HBX0"/>
<dbReference type="SMART" id="SM00422">
    <property type="entry name" value="HTH_MERR"/>
    <property type="match status" value="1"/>
</dbReference>
<dbReference type="InterPro" id="IPR047057">
    <property type="entry name" value="MerR_fam"/>
</dbReference>
<evidence type="ECO:0000313" key="6">
    <source>
        <dbReference type="Proteomes" id="UP000219564"/>
    </source>
</evidence>
<dbReference type="PANTHER" id="PTHR30204">
    <property type="entry name" value="REDOX-CYCLING DRUG-SENSING TRANSCRIPTIONAL ACTIVATOR SOXR"/>
    <property type="match status" value="1"/>
</dbReference>